<reference evidence="2" key="1">
    <citation type="submission" date="2021-11" db="EMBL/GenBank/DDBJ databases">
        <title>Australian commercial rhizobial inoculants.</title>
        <authorList>
            <person name="Kohlmeier M.G."/>
            <person name="O'Hara G.W."/>
            <person name="Colombi E."/>
            <person name="Ramsay J.P."/>
            <person name="Terpolilli J."/>
        </authorList>
    </citation>
    <scope>NUCLEOTIDE SEQUENCE</scope>
    <source>
        <strain evidence="2">CC829</strain>
    </source>
</reference>
<sequence length="274" mass="29964">MAQIPAQLIGVTAPIAGEWYGHTKINAKLMACGFPGEPPPGNRIDKIRVWLMRGNAGMADPLAAFGQFIAEMMDFEVEPPRPNWDGTPVEVPPDERLPIYGALAREGLSYSRGGHIHGVNTPGPSKSLRERLRINPFPTIEKEFERALKTVESDPPAALTAACAVLEALCKNYLNVEEQEGPNKQLLGTMFPLVMKHLGLSPADYQGDIQQILTGMFSVTHGVAALRTHYGSAHGHAEETEPIYPRHARLAVNAAHTLTLFIMETWETNRSGGK</sequence>
<proteinExistence type="predicted"/>
<evidence type="ECO:0000313" key="2">
    <source>
        <dbReference type="EMBL" id="UFW82997.1"/>
    </source>
</evidence>
<protein>
    <submittedName>
        <fullName evidence="2">Abortive infection family protein</fullName>
    </submittedName>
</protein>
<dbReference type="RefSeq" id="WP_231141991.1">
    <property type="nucleotide sequence ID" value="NZ_CP088100.1"/>
</dbReference>
<keyword evidence="3" id="KW-1185">Reference proteome</keyword>
<name>A0ABY3QAR7_9BRAD</name>
<organism evidence="2 3">
    <name type="scientific">Bradyrhizobium barranii</name>
    <dbReference type="NCBI Taxonomy" id="2992140"/>
    <lineage>
        <taxon>Bacteria</taxon>
        <taxon>Pseudomonadati</taxon>
        <taxon>Pseudomonadota</taxon>
        <taxon>Alphaproteobacteria</taxon>
        <taxon>Hyphomicrobiales</taxon>
        <taxon>Nitrobacteraceae</taxon>
        <taxon>Bradyrhizobium</taxon>
    </lineage>
</organism>
<evidence type="ECO:0000313" key="3">
    <source>
        <dbReference type="Proteomes" id="UP001430990"/>
    </source>
</evidence>
<dbReference type="InterPro" id="IPR026001">
    <property type="entry name" value="Abi-like_C"/>
</dbReference>
<feature type="domain" description="Abortive infection protein-like C-terminal" evidence="1">
    <location>
        <begin position="194"/>
        <end position="263"/>
    </location>
</feature>
<dbReference type="Proteomes" id="UP001430990">
    <property type="component" value="Chromosome"/>
</dbReference>
<accession>A0ABY3QAR7</accession>
<gene>
    <name evidence="2" type="ORF">BjapCC829_23720</name>
</gene>
<dbReference type="EMBL" id="CP088100">
    <property type="protein sequence ID" value="UFW82997.1"/>
    <property type="molecule type" value="Genomic_DNA"/>
</dbReference>
<dbReference type="Pfam" id="PF14355">
    <property type="entry name" value="Abi_C"/>
    <property type="match status" value="1"/>
</dbReference>
<evidence type="ECO:0000259" key="1">
    <source>
        <dbReference type="Pfam" id="PF14355"/>
    </source>
</evidence>